<sequence>MLIDPASPLHRLVCRWLDHVRFESSAVDVKSTVEIVEIDRSVRNLCSSEDLAGHRGAFWHRGGWIDRVLYVAV</sequence>
<dbReference type="EMBL" id="ANOG01000678">
    <property type="protein sequence ID" value="EMI18339.1"/>
    <property type="molecule type" value="Genomic_DNA"/>
</dbReference>
<dbReference type="AlphaFoldDB" id="M5RWM5"/>
<proteinExistence type="predicted"/>
<protein>
    <submittedName>
        <fullName evidence="1">Uncharacterized protein</fullName>
    </submittedName>
</protein>
<dbReference type="PATRIC" id="fig|1265738.3.peg.4750"/>
<reference evidence="1 2" key="1">
    <citation type="journal article" date="2013" name="Mar. Genomics">
        <title>Expression of sulfatases in Rhodopirellula baltica and the diversity of sulfatases in the genus Rhodopirellula.</title>
        <authorList>
            <person name="Wegner C.E."/>
            <person name="Richter-Heitmann T."/>
            <person name="Klindworth A."/>
            <person name="Klockow C."/>
            <person name="Richter M."/>
            <person name="Achstetter T."/>
            <person name="Glockner F.O."/>
            <person name="Harder J."/>
        </authorList>
    </citation>
    <scope>NUCLEOTIDE SEQUENCE [LARGE SCALE GENOMIC DNA]</scope>
    <source>
        <strain evidence="1 2">SM1</strain>
    </source>
</reference>
<comment type="caution">
    <text evidence="1">The sequence shown here is derived from an EMBL/GenBank/DDBJ whole genome shotgun (WGS) entry which is preliminary data.</text>
</comment>
<evidence type="ECO:0000313" key="2">
    <source>
        <dbReference type="Proteomes" id="UP000011991"/>
    </source>
</evidence>
<dbReference type="Proteomes" id="UP000011991">
    <property type="component" value="Unassembled WGS sequence"/>
</dbReference>
<gene>
    <name evidence="1" type="ORF">RMSM_04727</name>
</gene>
<name>M5RWM5_9BACT</name>
<dbReference type="RefSeq" id="WP_008701347.1">
    <property type="nucleotide sequence ID" value="NZ_ANOG01000678.1"/>
</dbReference>
<accession>M5RWM5</accession>
<organism evidence="1 2">
    <name type="scientific">Rhodopirellula maiorica SM1</name>
    <dbReference type="NCBI Taxonomy" id="1265738"/>
    <lineage>
        <taxon>Bacteria</taxon>
        <taxon>Pseudomonadati</taxon>
        <taxon>Planctomycetota</taxon>
        <taxon>Planctomycetia</taxon>
        <taxon>Pirellulales</taxon>
        <taxon>Pirellulaceae</taxon>
        <taxon>Novipirellula</taxon>
    </lineage>
</organism>
<keyword evidence="2" id="KW-1185">Reference proteome</keyword>
<evidence type="ECO:0000313" key="1">
    <source>
        <dbReference type="EMBL" id="EMI18339.1"/>
    </source>
</evidence>